<protein>
    <submittedName>
        <fullName evidence="1">Uncharacterized protein</fullName>
    </submittedName>
</protein>
<dbReference type="Proteomes" id="UP000542973">
    <property type="component" value="Unassembled WGS sequence"/>
</dbReference>
<reference evidence="1 2" key="1">
    <citation type="submission" date="2020-05" db="EMBL/GenBank/DDBJ databases">
        <title>MicrobeNet Type strains.</title>
        <authorList>
            <person name="Nicholson A.C."/>
        </authorList>
    </citation>
    <scope>NUCLEOTIDE SEQUENCE [LARGE SCALE GENOMIC DNA]</scope>
    <source>
        <strain evidence="1 2">ATCC 700815</strain>
    </source>
</reference>
<dbReference type="EMBL" id="JABEMD010000023">
    <property type="protein sequence ID" value="NNH12079.1"/>
    <property type="molecule type" value="Genomic_DNA"/>
</dbReference>
<gene>
    <name evidence="1" type="ORF">HLB16_14475</name>
</gene>
<name>A0A849BNH5_9BURK</name>
<accession>A0A849BNH5</accession>
<dbReference type="AlphaFoldDB" id="A0A849BNH5"/>
<dbReference type="InterPro" id="IPR038258">
    <property type="entry name" value="Gp4_sf"/>
</dbReference>
<evidence type="ECO:0000313" key="2">
    <source>
        <dbReference type="Proteomes" id="UP000542973"/>
    </source>
</evidence>
<dbReference type="RefSeq" id="WP_151022393.1">
    <property type="nucleotide sequence ID" value="NZ_BAAAEB010000068.1"/>
</dbReference>
<sequence length="259" mass="28746">MDGWTIQRRLRRSASRRSAAVAHRRQSAMATIDKLINLALKDVGVIGEGQTPSAETAEDALMTLNQMIAQWQTEGIAVYAKQDISFQANGALSYTIGAGGNVNIPRPVAIEAAFWRNIDVDYPLRVMTAFEDYQRLGVKTLQGVPAIVYYRPDFPLGELFIWPQPDYGDIHVTVRKELPEYLTVGDEVSLPREYEGAIRSNLAVLLCAMHGSPLRPDIQAMAVNSKRAIKRNNSAIPMAKLPPGLLPNGRYNIYGDMVY</sequence>
<proteinExistence type="predicted"/>
<comment type="caution">
    <text evidence="1">The sequence shown here is derived from an EMBL/GenBank/DDBJ whole genome shotgun (WGS) entry which is preliminary data.</text>
</comment>
<dbReference type="Gene3D" id="1.10.3230.20">
    <property type="entry name" value="P22 tail accessory factor (Gp4)"/>
    <property type="match status" value="2"/>
</dbReference>
<evidence type="ECO:0000313" key="1">
    <source>
        <dbReference type="EMBL" id="NNH12079.1"/>
    </source>
</evidence>
<organism evidence="1 2">
    <name type="scientific">Cupriavidus gilardii</name>
    <dbReference type="NCBI Taxonomy" id="82541"/>
    <lineage>
        <taxon>Bacteria</taxon>
        <taxon>Pseudomonadati</taxon>
        <taxon>Pseudomonadota</taxon>
        <taxon>Betaproteobacteria</taxon>
        <taxon>Burkholderiales</taxon>
        <taxon>Burkholderiaceae</taxon>
        <taxon>Cupriavidus</taxon>
    </lineage>
</organism>